<dbReference type="GO" id="GO:0005886">
    <property type="term" value="C:plasma membrane"/>
    <property type="evidence" value="ECO:0007669"/>
    <property type="project" value="UniProtKB-SubCell"/>
</dbReference>
<dbReference type="GO" id="GO:0022857">
    <property type="term" value="F:transmembrane transporter activity"/>
    <property type="evidence" value="ECO:0007669"/>
    <property type="project" value="InterPro"/>
</dbReference>
<name>A0A1E2VC87_9GAMM</name>
<dbReference type="STRING" id="197479.BFW38_13745"/>
<keyword evidence="10" id="KW-1185">Reference proteome</keyword>
<keyword evidence="7 8" id="KW-0472">Membrane</keyword>
<dbReference type="CDD" id="cd06550">
    <property type="entry name" value="TM_ABC_iron-siderophores_like"/>
    <property type="match status" value="1"/>
</dbReference>
<feature type="transmembrane region" description="Helical" evidence="8">
    <location>
        <begin position="194"/>
        <end position="212"/>
    </location>
</feature>
<organism evidence="9 10">
    <name type="scientific">Terasakiispira papahanaumokuakeensis</name>
    <dbReference type="NCBI Taxonomy" id="197479"/>
    <lineage>
        <taxon>Bacteria</taxon>
        <taxon>Pseudomonadati</taxon>
        <taxon>Pseudomonadota</taxon>
        <taxon>Gammaproteobacteria</taxon>
        <taxon>Oceanospirillales</taxon>
        <taxon>Terasakiispira</taxon>
    </lineage>
</organism>
<comment type="subcellular location">
    <subcellularLocation>
        <location evidence="1">Cell membrane</location>
        <topology evidence="1">Multi-pass membrane protein</topology>
    </subcellularLocation>
</comment>
<evidence type="ECO:0000256" key="3">
    <source>
        <dbReference type="ARBA" id="ARBA00022448"/>
    </source>
</evidence>
<feature type="transmembrane region" description="Helical" evidence="8">
    <location>
        <begin position="268"/>
        <end position="289"/>
    </location>
</feature>
<keyword evidence="6 8" id="KW-1133">Transmembrane helix</keyword>
<protein>
    <recommendedName>
        <fullName evidence="11">Iron ABC transporter permease</fullName>
    </recommendedName>
</protein>
<evidence type="ECO:0000256" key="4">
    <source>
        <dbReference type="ARBA" id="ARBA00022475"/>
    </source>
</evidence>
<comment type="similarity">
    <text evidence="2">Belongs to the binding-protein-dependent transport system permease family. FecCD subfamily.</text>
</comment>
<dbReference type="RefSeq" id="WP_068999417.1">
    <property type="nucleotide sequence ID" value="NZ_MDTQ01000001.1"/>
</dbReference>
<dbReference type="GO" id="GO:0033214">
    <property type="term" value="P:siderophore-iron import into cell"/>
    <property type="evidence" value="ECO:0007669"/>
    <property type="project" value="TreeGrafter"/>
</dbReference>
<comment type="caution">
    <text evidence="9">The sequence shown here is derived from an EMBL/GenBank/DDBJ whole genome shotgun (WGS) entry which is preliminary data.</text>
</comment>
<reference evidence="9 10" key="1">
    <citation type="submission" date="2016-08" db="EMBL/GenBank/DDBJ databases">
        <authorList>
            <person name="Seilhamer J.J."/>
        </authorList>
    </citation>
    <scope>NUCLEOTIDE SEQUENCE [LARGE SCALE GENOMIC DNA]</scope>
    <source>
        <strain evidence="9 10">PH27A</strain>
    </source>
</reference>
<dbReference type="SUPFAM" id="SSF81345">
    <property type="entry name" value="ABC transporter involved in vitamin B12 uptake, BtuC"/>
    <property type="match status" value="1"/>
</dbReference>
<keyword evidence="4" id="KW-1003">Cell membrane</keyword>
<dbReference type="InterPro" id="IPR037294">
    <property type="entry name" value="ABC_BtuC-like"/>
</dbReference>
<proteinExistence type="inferred from homology"/>
<dbReference type="EMBL" id="MDTQ01000001">
    <property type="protein sequence ID" value="ODC04436.1"/>
    <property type="molecule type" value="Genomic_DNA"/>
</dbReference>
<evidence type="ECO:0000256" key="6">
    <source>
        <dbReference type="ARBA" id="ARBA00022989"/>
    </source>
</evidence>
<evidence type="ECO:0000256" key="1">
    <source>
        <dbReference type="ARBA" id="ARBA00004651"/>
    </source>
</evidence>
<sequence length="324" mass="33595">MRGVLGLIGVLLLSVLIALAAGSHSTSLPQLWAVLIGHGDERLQFILTQVRVPRIALAILTGGALGLAGLMLQALLRNPLASPDVIGVTGGGAVMAVMALTLLNSAWSAYIPLLSMLGAGLTTVLLSLLAGPTQLASGRLVLIGIGLAAAAQAITTLLMVMSSETSSLQAYVWLMGSLYAAEMVDVWGMLPWTVLGLVMAWLMAAHLDVMQLGEMTAQGLGAAVRQCRLGLLLTSAMLAGSAVAYAGGLSFVGLIAPHIARRCVRAGFAWQATATVLIGAEMVLLADTIGRVMFLPQDLPAGIFVAAVGAPCFVYLLYRQRRTG</sequence>
<dbReference type="OrthoDB" id="9055647at2"/>
<dbReference type="Gene3D" id="1.10.3470.10">
    <property type="entry name" value="ABC transporter involved in vitamin B12 uptake, BtuC"/>
    <property type="match status" value="1"/>
</dbReference>
<evidence type="ECO:0000256" key="2">
    <source>
        <dbReference type="ARBA" id="ARBA00007935"/>
    </source>
</evidence>
<dbReference type="Pfam" id="PF01032">
    <property type="entry name" value="FecCD"/>
    <property type="match status" value="1"/>
</dbReference>
<dbReference type="AlphaFoldDB" id="A0A1E2VC87"/>
<feature type="transmembrane region" description="Helical" evidence="8">
    <location>
        <begin position="55"/>
        <end position="76"/>
    </location>
</feature>
<accession>A0A1E2VC87</accession>
<feature type="transmembrane region" description="Helical" evidence="8">
    <location>
        <begin position="85"/>
        <end position="103"/>
    </location>
</feature>
<evidence type="ECO:0000256" key="8">
    <source>
        <dbReference type="SAM" id="Phobius"/>
    </source>
</evidence>
<evidence type="ECO:0000256" key="5">
    <source>
        <dbReference type="ARBA" id="ARBA00022692"/>
    </source>
</evidence>
<evidence type="ECO:0000313" key="9">
    <source>
        <dbReference type="EMBL" id="ODC04436.1"/>
    </source>
</evidence>
<feature type="transmembrane region" description="Helical" evidence="8">
    <location>
        <begin position="232"/>
        <end position="256"/>
    </location>
</feature>
<evidence type="ECO:0008006" key="11">
    <source>
        <dbReference type="Google" id="ProtNLM"/>
    </source>
</evidence>
<feature type="transmembrane region" description="Helical" evidence="8">
    <location>
        <begin position="301"/>
        <end position="318"/>
    </location>
</feature>
<feature type="transmembrane region" description="Helical" evidence="8">
    <location>
        <begin position="140"/>
        <end position="162"/>
    </location>
</feature>
<keyword evidence="3" id="KW-0813">Transport</keyword>
<dbReference type="PANTHER" id="PTHR30472">
    <property type="entry name" value="FERRIC ENTEROBACTIN TRANSPORT SYSTEM PERMEASE PROTEIN"/>
    <property type="match status" value="1"/>
</dbReference>
<gene>
    <name evidence="9" type="ORF">BFW38_13745</name>
</gene>
<keyword evidence="5 8" id="KW-0812">Transmembrane</keyword>
<dbReference type="InterPro" id="IPR000522">
    <property type="entry name" value="ABC_transptr_permease_BtuC"/>
</dbReference>
<evidence type="ECO:0000313" key="10">
    <source>
        <dbReference type="Proteomes" id="UP000094291"/>
    </source>
</evidence>
<dbReference type="PANTHER" id="PTHR30472:SF24">
    <property type="entry name" value="FERRIC ENTEROBACTIN TRANSPORT SYSTEM PERMEASE PROTEIN FEPG"/>
    <property type="match status" value="1"/>
</dbReference>
<dbReference type="Proteomes" id="UP000094291">
    <property type="component" value="Unassembled WGS sequence"/>
</dbReference>
<feature type="transmembrane region" description="Helical" evidence="8">
    <location>
        <begin position="109"/>
        <end position="128"/>
    </location>
</feature>
<evidence type="ECO:0000256" key="7">
    <source>
        <dbReference type="ARBA" id="ARBA00023136"/>
    </source>
</evidence>